<dbReference type="PANTHER" id="PTHR11319">
    <property type="entry name" value="G PROTEIN-COUPLED RECEPTOR-RELATED"/>
    <property type="match status" value="1"/>
</dbReference>
<name>Q237R3_TETTS</name>
<sequence length="858" mass="100113">MQNFLRIQGNVSENQFYIQGSNSTALVNSYIVVIDCLRGEYFNSETQLCELCGFGSYTLLENSMKCQQCPDNTICLGGMDISINEGFWRSSIYSDVIVKCDDVMNDKICLGGNSKQICKQGNIGALCQECDLFGEQWVDSYYSQFGNYEKCTTCKSQIKSIIIQTVFLSLFFMISMSWTIKKNMYIVFVKLTQTHMLSLGFLSKGIDQPSFIIKIFNHYMQITGIITTFKLASFNQITLAFNFLSSPILFSESSFDCMLKDYDSSIVPHIYLKVIVQNLFFIGLVLSFFLIFLIIKALKLTNYKFHHVLYTTLTYCFIILQPSILNQLFKLLSCRTIAGQQYMTYYMNHLCWNQEHLKFSFSFIFPLIFLLIFIIPGLFIRILYQNIKKEKLNSVDIRFSYGILYNEYTDEQSFWEIIKIFEKVIIISVTQIFGEQDVLKGVFVILILFAYALLNIKYQPYQTPMLNNLDLQQTVISSITILTALLIKQSSDITTTIIGLIFVFIVNAYLFLMIFRYLLMGYTQIFEVKIEQIKELIITKFPKAGQYIKLKREIVLNTKKNWAVLRKHFQNFTSLKKQGKFVTAQVVTTQAYLENPQVFENLVKKNNQNNQMFIETFIVNESIKKYDRKAVVMTQNQLMGLQMFASILDRQKKKDFIKKKTMRSETVQDQKENEKDDEEEEEEEQENINTQEDQEEEEDEEEDEEEEDDDDDEEDNQKSEFKEDQSKGSNTNVHEDLESEEQNNTSSHKTEVVKKEEKSVDTTANEDQQNQEGKNDKTLRMQKSKQFTSIYFLNQMINDSYNISQNQQNDSSILPCLNNEINIEDADVDHIDDKIPSIKRFEEINQNFKRSQLSDKNL</sequence>
<dbReference type="OrthoDB" id="77931at2759"/>
<feature type="transmembrane region" description="Helical" evidence="2">
    <location>
        <begin position="438"/>
        <end position="458"/>
    </location>
</feature>
<proteinExistence type="predicted"/>
<dbReference type="GeneID" id="7825121"/>
<feature type="transmembrane region" description="Helical" evidence="2">
    <location>
        <begin position="499"/>
        <end position="519"/>
    </location>
</feature>
<dbReference type="KEGG" id="tet:TTHERM_00320240"/>
<keyword evidence="2" id="KW-1133">Transmembrane helix</keyword>
<keyword evidence="4" id="KW-1185">Reference proteome</keyword>
<protein>
    <submittedName>
        <fullName evidence="3">GCC2 and GCC3 protein</fullName>
    </submittedName>
</protein>
<dbReference type="Proteomes" id="UP000009168">
    <property type="component" value="Unassembled WGS sequence"/>
</dbReference>
<dbReference type="STRING" id="312017.Q237R3"/>
<evidence type="ECO:0000256" key="1">
    <source>
        <dbReference type="SAM" id="MobiDB-lite"/>
    </source>
</evidence>
<evidence type="ECO:0000313" key="4">
    <source>
        <dbReference type="Proteomes" id="UP000009168"/>
    </source>
</evidence>
<gene>
    <name evidence="3" type="ORF">TTHERM_00320240</name>
</gene>
<accession>Q237R3</accession>
<feature type="transmembrane region" description="Helical" evidence="2">
    <location>
        <begin position="270"/>
        <end position="295"/>
    </location>
</feature>
<keyword evidence="2" id="KW-0472">Membrane</keyword>
<feature type="transmembrane region" description="Helical" evidence="2">
    <location>
        <begin position="161"/>
        <end position="180"/>
    </location>
</feature>
<evidence type="ECO:0000256" key="2">
    <source>
        <dbReference type="SAM" id="Phobius"/>
    </source>
</evidence>
<feature type="compositionally biased region" description="Acidic residues" evidence="1">
    <location>
        <begin position="675"/>
        <end position="715"/>
    </location>
</feature>
<dbReference type="AlphaFoldDB" id="Q237R3"/>
<feature type="transmembrane region" description="Helical" evidence="2">
    <location>
        <begin position="363"/>
        <end position="384"/>
    </location>
</feature>
<feature type="compositionally biased region" description="Basic and acidic residues" evidence="1">
    <location>
        <begin position="662"/>
        <end position="674"/>
    </location>
</feature>
<reference evidence="4" key="1">
    <citation type="journal article" date="2006" name="PLoS Biol.">
        <title>Macronuclear genome sequence of the ciliate Tetrahymena thermophila, a model eukaryote.</title>
        <authorList>
            <person name="Eisen J.A."/>
            <person name="Coyne R.S."/>
            <person name="Wu M."/>
            <person name="Wu D."/>
            <person name="Thiagarajan M."/>
            <person name="Wortman J.R."/>
            <person name="Badger J.H."/>
            <person name="Ren Q."/>
            <person name="Amedeo P."/>
            <person name="Jones K.M."/>
            <person name="Tallon L.J."/>
            <person name="Delcher A.L."/>
            <person name="Salzberg S.L."/>
            <person name="Silva J.C."/>
            <person name="Haas B.J."/>
            <person name="Majoros W.H."/>
            <person name="Farzad M."/>
            <person name="Carlton J.M."/>
            <person name="Smith R.K. Jr."/>
            <person name="Garg J."/>
            <person name="Pearlman R.E."/>
            <person name="Karrer K.M."/>
            <person name="Sun L."/>
            <person name="Manning G."/>
            <person name="Elde N.C."/>
            <person name="Turkewitz A.P."/>
            <person name="Asai D.J."/>
            <person name="Wilkes D.E."/>
            <person name="Wang Y."/>
            <person name="Cai H."/>
            <person name="Collins K."/>
            <person name="Stewart B.A."/>
            <person name="Lee S.R."/>
            <person name="Wilamowska K."/>
            <person name="Weinberg Z."/>
            <person name="Ruzzo W.L."/>
            <person name="Wloga D."/>
            <person name="Gaertig J."/>
            <person name="Frankel J."/>
            <person name="Tsao C.-C."/>
            <person name="Gorovsky M.A."/>
            <person name="Keeling P.J."/>
            <person name="Waller R.F."/>
            <person name="Patron N.J."/>
            <person name="Cherry J.M."/>
            <person name="Stover N.A."/>
            <person name="Krieger C.J."/>
            <person name="del Toro C."/>
            <person name="Ryder H.F."/>
            <person name="Williamson S.C."/>
            <person name="Barbeau R.A."/>
            <person name="Hamilton E.P."/>
            <person name="Orias E."/>
        </authorList>
    </citation>
    <scope>NUCLEOTIDE SEQUENCE [LARGE SCALE GENOMIC DNA]</scope>
    <source>
        <strain evidence="4">SB210</strain>
    </source>
</reference>
<dbReference type="InParanoid" id="Q237R3"/>
<keyword evidence="2" id="KW-0812">Transmembrane</keyword>
<feature type="compositionally biased region" description="Basic and acidic residues" evidence="1">
    <location>
        <begin position="748"/>
        <end position="760"/>
    </location>
</feature>
<dbReference type="HOGENOM" id="CLU_245072_0_0_1"/>
<evidence type="ECO:0000313" key="3">
    <source>
        <dbReference type="EMBL" id="EAR92678.2"/>
    </source>
</evidence>
<dbReference type="RefSeq" id="XP_001012923.2">
    <property type="nucleotide sequence ID" value="XM_001012923.2"/>
</dbReference>
<dbReference type="EMBL" id="GG662743">
    <property type="protein sequence ID" value="EAR92678.2"/>
    <property type="molecule type" value="Genomic_DNA"/>
</dbReference>
<feature type="region of interest" description="Disordered" evidence="1">
    <location>
        <begin position="659"/>
        <end position="781"/>
    </location>
</feature>
<feature type="transmembrane region" description="Helical" evidence="2">
    <location>
        <begin position="470"/>
        <end position="487"/>
    </location>
</feature>
<dbReference type="PANTHER" id="PTHR11319:SF35">
    <property type="entry name" value="OUTER MEMBRANE PROTEIN PMPC-RELATED"/>
    <property type="match status" value="1"/>
</dbReference>
<organism evidence="3 4">
    <name type="scientific">Tetrahymena thermophila (strain SB210)</name>
    <dbReference type="NCBI Taxonomy" id="312017"/>
    <lineage>
        <taxon>Eukaryota</taxon>
        <taxon>Sar</taxon>
        <taxon>Alveolata</taxon>
        <taxon>Ciliophora</taxon>
        <taxon>Intramacronucleata</taxon>
        <taxon>Oligohymenophorea</taxon>
        <taxon>Hymenostomatida</taxon>
        <taxon>Tetrahymenina</taxon>
        <taxon>Tetrahymenidae</taxon>
        <taxon>Tetrahymena</taxon>
    </lineage>
</organism>
<feature type="compositionally biased region" description="Basic and acidic residues" evidence="1">
    <location>
        <begin position="716"/>
        <end position="726"/>
    </location>
</feature>
<feature type="transmembrane region" description="Helical" evidence="2">
    <location>
        <begin position="307"/>
        <end position="325"/>
    </location>
</feature>